<gene>
    <name evidence="2" type="ORF">C7Y47_20545</name>
</gene>
<dbReference type="Pfam" id="PF13021">
    <property type="entry name" value="DUF3885"/>
    <property type="match status" value="1"/>
</dbReference>
<dbReference type="RefSeq" id="WP_142510453.1">
    <property type="nucleotide sequence ID" value="NZ_SADV01000025.1"/>
</dbReference>
<protein>
    <submittedName>
        <fullName evidence="2">DUF3885 domain-containing protein</fullName>
    </submittedName>
</protein>
<evidence type="ECO:0000313" key="3">
    <source>
        <dbReference type="Proteomes" id="UP000317944"/>
    </source>
</evidence>
<dbReference type="InterPro" id="IPR024976">
    <property type="entry name" value="DUF3885"/>
</dbReference>
<evidence type="ECO:0000259" key="1">
    <source>
        <dbReference type="Pfam" id="PF13021"/>
    </source>
</evidence>
<dbReference type="EMBL" id="SADV01000025">
    <property type="protein sequence ID" value="TQR28686.1"/>
    <property type="molecule type" value="Genomic_DNA"/>
</dbReference>
<accession>A0A544U9A7</accession>
<sequence length="208" mass="24949">MKENIMKYIDSHFPNLTSEWHLRFELGEPYENGTEDRLNQVVKRVTTLFEEVFKPDDSIYIYIKDWEVTEDIMFGNTTPEYLYSLLIDQNIEEETLFEIEEDYDEVTSQTIEVNIEYKVKFVYAQLKSIPYQEILKGIGNYEQGRVPSIGQSAYFISTDKDLLFHMYDDRGCLIHSKDVEKLLPLYHTYNNWLVDYWRDYFDSIFKKA</sequence>
<feature type="domain" description="DUF3885" evidence="1">
    <location>
        <begin position="7"/>
        <end position="197"/>
    </location>
</feature>
<reference evidence="2 3" key="1">
    <citation type="submission" date="2018-03" db="EMBL/GenBank/DDBJ databases">
        <title>Aerobic endospore-forming bacteria genome sequencing and assembly.</title>
        <authorList>
            <person name="Cavalcante D.A."/>
            <person name="Driks A."/>
            <person name="Putonti C."/>
            <person name="De-Souza M.T."/>
        </authorList>
    </citation>
    <scope>NUCLEOTIDE SEQUENCE [LARGE SCALE GENOMIC DNA]</scope>
    <source>
        <strain evidence="2 3">SDF0037</strain>
    </source>
</reference>
<dbReference type="Proteomes" id="UP000317944">
    <property type="component" value="Unassembled WGS sequence"/>
</dbReference>
<name>A0A544U9A7_LYSSH</name>
<proteinExistence type="predicted"/>
<dbReference type="AlphaFoldDB" id="A0A544U9A7"/>
<dbReference type="OrthoDB" id="72213at2"/>
<evidence type="ECO:0000313" key="2">
    <source>
        <dbReference type="EMBL" id="TQR28686.1"/>
    </source>
</evidence>
<organism evidence="2 3">
    <name type="scientific">Lysinibacillus sphaericus</name>
    <name type="common">Bacillus sphaericus</name>
    <dbReference type="NCBI Taxonomy" id="1421"/>
    <lineage>
        <taxon>Bacteria</taxon>
        <taxon>Bacillati</taxon>
        <taxon>Bacillota</taxon>
        <taxon>Bacilli</taxon>
        <taxon>Bacillales</taxon>
        <taxon>Bacillaceae</taxon>
        <taxon>Lysinibacillus</taxon>
    </lineage>
</organism>
<comment type="caution">
    <text evidence="2">The sequence shown here is derived from an EMBL/GenBank/DDBJ whole genome shotgun (WGS) entry which is preliminary data.</text>
</comment>